<reference evidence="7" key="1">
    <citation type="submission" date="2020-04" db="EMBL/GenBank/DDBJ databases">
        <authorList>
            <person name="Zhang T."/>
        </authorList>
    </citation>
    <scope>NUCLEOTIDE SEQUENCE</scope>
    <source>
        <strain evidence="7">HKST-UBA02</strain>
    </source>
</reference>
<evidence type="ECO:0000313" key="7">
    <source>
        <dbReference type="EMBL" id="MCA9758848.1"/>
    </source>
</evidence>
<proteinExistence type="predicted"/>
<sequence>MSPIATSTRERPESVWWALIRAAIFLYVFLLAVAMMGGAFKLLGGGFAKALVAGTSNPFAGLFIGVLATSLAQSSSLTTSVVVGLVASGTLTTELAVPVIMGANVGTSITNLIVTLGHLRRSNEFRRALAAATVHDFFNWAAVILFLPLQVTTGFLSKMAGALANVVVVGDGVSFTSPTKAMTKPVIHVIQDVIQHTGLPNTGVAIVELVLSLALLFLALVMLTKTMKGILLSRLQPVLSSSFARNAPLAIVFGLVITAIAQSSSITTSLLVPMAAAGVLRLNQVYPVTLGANVGTTVTALLAATVGSIDGLAIAFAHLLFNVIGILVLYVPPPVRPLIPKAARRFAIAATKSRRLVLIFILGVFFVLPGLVILIDHFL</sequence>
<keyword evidence="3 6" id="KW-0812">Transmembrane</keyword>
<reference evidence="7" key="2">
    <citation type="journal article" date="2021" name="Microbiome">
        <title>Successional dynamics and alternative stable states in a saline activated sludge microbial community over 9 years.</title>
        <authorList>
            <person name="Wang Y."/>
            <person name="Ye J."/>
            <person name="Ju F."/>
            <person name="Liu L."/>
            <person name="Boyd J.A."/>
            <person name="Deng Y."/>
            <person name="Parks D.H."/>
            <person name="Jiang X."/>
            <person name="Yin X."/>
            <person name="Woodcroft B.J."/>
            <person name="Tyson G.W."/>
            <person name="Hugenholtz P."/>
            <person name="Polz M.F."/>
            <person name="Zhang T."/>
        </authorList>
    </citation>
    <scope>NUCLEOTIDE SEQUENCE</scope>
    <source>
        <strain evidence="7">HKST-UBA02</strain>
    </source>
</reference>
<gene>
    <name evidence="7" type="ORF">KDA27_23845</name>
</gene>
<evidence type="ECO:0000256" key="1">
    <source>
        <dbReference type="ARBA" id="ARBA00004651"/>
    </source>
</evidence>
<accession>A0A956NGN8</accession>
<feature type="transmembrane region" description="Helical" evidence="6">
    <location>
        <begin position="203"/>
        <end position="223"/>
    </location>
</feature>
<feature type="transmembrane region" description="Helical" evidence="6">
    <location>
        <begin position="356"/>
        <end position="375"/>
    </location>
</feature>
<dbReference type="PANTHER" id="PTHR10010:SF46">
    <property type="entry name" value="SODIUM-DEPENDENT PHOSPHATE TRANSPORT PROTEIN 2B"/>
    <property type="match status" value="1"/>
</dbReference>
<feature type="transmembrane region" description="Helical" evidence="6">
    <location>
        <begin position="95"/>
        <end position="116"/>
    </location>
</feature>
<dbReference type="GO" id="GO:0005436">
    <property type="term" value="F:sodium:phosphate symporter activity"/>
    <property type="evidence" value="ECO:0007669"/>
    <property type="project" value="InterPro"/>
</dbReference>
<dbReference type="EMBL" id="JAGQHS010000220">
    <property type="protein sequence ID" value="MCA9758848.1"/>
    <property type="molecule type" value="Genomic_DNA"/>
</dbReference>
<dbReference type="GO" id="GO:0005886">
    <property type="term" value="C:plasma membrane"/>
    <property type="evidence" value="ECO:0007669"/>
    <property type="project" value="UniProtKB-SubCell"/>
</dbReference>
<evidence type="ECO:0000256" key="5">
    <source>
        <dbReference type="ARBA" id="ARBA00023136"/>
    </source>
</evidence>
<feature type="transmembrane region" description="Helical" evidence="6">
    <location>
        <begin position="128"/>
        <end position="149"/>
    </location>
</feature>
<keyword evidence="5 6" id="KW-0472">Membrane</keyword>
<feature type="transmembrane region" description="Helical" evidence="6">
    <location>
        <begin position="15"/>
        <end position="38"/>
    </location>
</feature>
<evidence type="ECO:0000313" key="8">
    <source>
        <dbReference type="Proteomes" id="UP000739538"/>
    </source>
</evidence>
<dbReference type="GO" id="GO:0044341">
    <property type="term" value="P:sodium-dependent phosphate transport"/>
    <property type="evidence" value="ECO:0007669"/>
    <property type="project" value="InterPro"/>
</dbReference>
<evidence type="ECO:0000256" key="6">
    <source>
        <dbReference type="SAM" id="Phobius"/>
    </source>
</evidence>
<evidence type="ECO:0000256" key="2">
    <source>
        <dbReference type="ARBA" id="ARBA00022475"/>
    </source>
</evidence>
<feature type="transmembrane region" description="Helical" evidence="6">
    <location>
        <begin position="59"/>
        <end position="83"/>
    </location>
</feature>
<evidence type="ECO:0000256" key="4">
    <source>
        <dbReference type="ARBA" id="ARBA00022989"/>
    </source>
</evidence>
<keyword evidence="4 6" id="KW-1133">Transmembrane helix</keyword>
<evidence type="ECO:0000256" key="3">
    <source>
        <dbReference type="ARBA" id="ARBA00022692"/>
    </source>
</evidence>
<organism evidence="7 8">
    <name type="scientific">Eiseniibacteriota bacterium</name>
    <dbReference type="NCBI Taxonomy" id="2212470"/>
    <lineage>
        <taxon>Bacteria</taxon>
        <taxon>Candidatus Eiseniibacteriota</taxon>
    </lineage>
</organism>
<dbReference type="PANTHER" id="PTHR10010">
    <property type="entry name" value="SOLUTE CARRIER FAMILY 34 SODIUM PHOSPHATE , MEMBER 2-RELATED"/>
    <property type="match status" value="1"/>
</dbReference>
<dbReference type="AlphaFoldDB" id="A0A956NGN8"/>
<feature type="transmembrane region" description="Helical" evidence="6">
    <location>
        <begin position="243"/>
        <end position="260"/>
    </location>
</feature>
<comment type="subcellular location">
    <subcellularLocation>
        <location evidence="1">Cell membrane</location>
        <topology evidence="1">Multi-pass membrane protein</topology>
    </subcellularLocation>
</comment>
<feature type="transmembrane region" description="Helical" evidence="6">
    <location>
        <begin position="315"/>
        <end position="335"/>
    </location>
</feature>
<dbReference type="Proteomes" id="UP000739538">
    <property type="component" value="Unassembled WGS sequence"/>
</dbReference>
<keyword evidence="2" id="KW-1003">Cell membrane</keyword>
<dbReference type="InterPro" id="IPR003841">
    <property type="entry name" value="Na/Pi_transpt"/>
</dbReference>
<name>A0A956NGN8_UNCEI</name>
<protein>
    <submittedName>
        <fullName evidence="7">Na/Pi symporter</fullName>
    </submittedName>
</protein>
<dbReference type="Pfam" id="PF02690">
    <property type="entry name" value="Na_Pi_cotrans"/>
    <property type="match status" value="2"/>
</dbReference>
<dbReference type="NCBIfam" id="NF037997">
    <property type="entry name" value="Na_Pi_symport"/>
    <property type="match status" value="2"/>
</dbReference>
<comment type="caution">
    <text evidence="7">The sequence shown here is derived from an EMBL/GenBank/DDBJ whole genome shotgun (WGS) entry which is preliminary data.</text>
</comment>